<comment type="catalytic activity">
    <reaction evidence="1">
        <text>ATP + protein L-histidine = ADP + protein N-phospho-L-histidine.</text>
        <dbReference type="EC" id="2.7.13.3"/>
    </reaction>
</comment>
<evidence type="ECO:0000313" key="22">
    <source>
        <dbReference type="EMBL" id="KJU87213.1"/>
    </source>
</evidence>
<evidence type="ECO:0000256" key="8">
    <source>
        <dbReference type="ARBA" id="ARBA00022741"/>
    </source>
</evidence>
<keyword evidence="23" id="KW-1185">Reference proteome</keyword>
<dbReference type="SMART" id="SM01079">
    <property type="entry name" value="CHASE"/>
    <property type="match status" value="1"/>
</dbReference>
<dbReference type="InterPro" id="IPR011006">
    <property type="entry name" value="CheY-like_superfamily"/>
</dbReference>
<feature type="domain" description="Response regulatory" evidence="20">
    <location>
        <begin position="857"/>
        <end position="976"/>
    </location>
</feature>
<evidence type="ECO:0000256" key="3">
    <source>
        <dbReference type="ARBA" id="ARBA00012438"/>
    </source>
</evidence>
<evidence type="ECO:0000259" key="21">
    <source>
        <dbReference type="PROSITE" id="PS50839"/>
    </source>
</evidence>
<dbReference type="CDD" id="cd00082">
    <property type="entry name" value="HisKA"/>
    <property type="match status" value="1"/>
</dbReference>
<dbReference type="GO" id="GO:0005524">
    <property type="term" value="F:ATP binding"/>
    <property type="evidence" value="ECO:0007669"/>
    <property type="project" value="UniProtKB-KW"/>
</dbReference>
<comment type="subcellular location">
    <subcellularLocation>
        <location evidence="2">Cell membrane</location>
        <topology evidence="2">Multi-pass membrane protein</topology>
    </subcellularLocation>
</comment>
<dbReference type="FunFam" id="3.30.565.10:FF:000010">
    <property type="entry name" value="Sensor histidine kinase RcsC"/>
    <property type="match status" value="1"/>
</dbReference>
<dbReference type="CDD" id="cd17546">
    <property type="entry name" value="REC_hyHK_CKI1_RcsC-like"/>
    <property type="match status" value="1"/>
</dbReference>
<evidence type="ECO:0000256" key="5">
    <source>
        <dbReference type="ARBA" id="ARBA00022553"/>
    </source>
</evidence>
<dbReference type="SUPFAM" id="SSF52172">
    <property type="entry name" value="CheY-like"/>
    <property type="match status" value="1"/>
</dbReference>
<dbReference type="SMART" id="SM00448">
    <property type="entry name" value="REC"/>
    <property type="match status" value="1"/>
</dbReference>
<keyword evidence="7 18" id="KW-0812">Transmembrane</keyword>
<reference evidence="22 23" key="1">
    <citation type="submission" date="2015-02" db="EMBL/GenBank/DDBJ databases">
        <title>Single-cell genomics of uncultivated deep-branching MTB reveals a conserved set of magnetosome genes.</title>
        <authorList>
            <person name="Kolinko S."/>
            <person name="Richter M."/>
            <person name="Glockner F.O."/>
            <person name="Brachmann A."/>
            <person name="Schuler D."/>
        </authorList>
    </citation>
    <scope>NUCLEOTIDE SEQUENCE [LARGE SCALE GENOMIC DNA]</scope>
    <source>
        <strain evidence="22">TM-1</strain>
    </source>
</reference>
<evidence type="ECO:0000259" key="19">
    <source>
        <dbReference type="PROSITE" id="PS50109"/>
    </source>
</evidence>
<feature type="modified residue" description="4-aspartylphosphate" evidence="16">
    <location>
        <position position="906"/>
    </location>
</feature>
<evidence type="ECO:0000256" key="16">
    <source>
        <dbReference type="PROSITE-ProRule" id="PRU00169"/>
    </source>
</evidence>
<evidence type="ECO:0000256" key="13">
    <source>
        <dbReference type="ARBA" id="ARBA00023136"/>
    </source>
</evidence>
<dbReference type="Proteomes" id="UP000033423">
    <property type="component" value="Unassembled WGS sequence"/>
</dbReference>
<evidence type="ECO:0000256" key="17">
    <source>
        <dbReference type="SAM" id="Coils"/>
    </source>
</evidence>
<evidence type="ECO:0000313" key="23">
    <source>
        <dbReference type="Proteomes" id="UP000033423"/>
    </source>
</evidence>
<evidence type="ECO:0000256" key="11">
    <source>
        <dbReference type="ARBA" id="ARBA00022989"/>
    </source>
</evidence>
<dbReference type="PROSITE" id="PS50109">
    <property type="entry name" value="HIS_KIN"/>
    <property type="match status" value="1"/>
</dbReference>
<gene>
    <name evidence="22" type="ORF">MBAV_000600</name>
</gene>
<feature type="transmembrane region" description="Helical" evidence="18">
    <location>
        <begin position="106"/>
        <end position="129"/>
    </location>
</feature>
<dbReference type="InterPro" id="IPR036097">
    <property type="entry name" value="HisK_dim/P_sf"/>
</dbReference>
<dbReference type="Pfam" id="PF02518">
    <property type="entry name" value="HATPase_c"/>
    <property type="match status" value="1"/>
</dbReference>
<feature type="domain" description="CHASE" evidence="21">
    <location>
        <begin position="280"/>
        <end position="509"/>
    </location>
</feature>
<dbReference type="Pfam" id="PF03924">
    <property type="entry name" value="CHASE"/>
    <property type="match status" value="1"/>
</dbReference>
<dbReference type="Gene3D" id="3.30.450.350">
    <property type="entry name" value="CHASE domain"/>
    <property type="match status" value="1"/>
</dbReference>
<dbReference type="InterPro" id="IPR007895">
    <property type="entry name" value="MASE1"/>
</dbReference>
<evidence type="ECO:0000259" key="20">
    <source>
        <dbReference type="PROSITE" id="PS50110"/>
    </source>
</evidence>
<evidence type="ECO:0000256" key="6">
    <source>
        <dbReference type="ARBA" id="ARBA00022679"/>
    </source>
</evidence>
<keyword evidence="12" id="KW-0902">Two-component regulatory system</keyword>
<dbReference type="Gene3D" id="3.40.50.2300">
    <property type="match status" value="1"/>
</dbReference>
<dbReference type="GO" id="GO:0000155">
    <property type="term" value="F:phosphorelay sensor kinase activity"/>
    <property type="evidence" value="ECO:0007669"/>
    <property type="project" value="InterPro"/>
</dbReference>
<keyword evidence="4" id="KW-1003">Cell membrane</keyword>
<dbReference type="InterPro" id="IPR042240">
    <property type="entry name" value="CHASE_sf"/>
</dbReference>
<accession>A0A0F3H2P4</accession>
<feature type="coiled-coil region" evidence="17">
    <location>
        <begin position="571"/>
        <end position="598"/>
    </location>
</feature>
<sequence length="981" mass="108959">MMYKTGINIYGVKGAGPLAGGSEGGRSRPFLLLFLVLVAVYFVSGRFALFLAIPPGYAAPIWPPAGVALAFMLLYSYRMWPGVWLGSFLLNVYVSLNTQGTNAPGISVTLPAIIATGAVLQAVAGTYLIQRFVGRQGVFEREQDLLKLLLIGGPGSCVLNSTTGATALLVVGAITMQGYMFSLFTWWLGDTIGVIVVTPLVLILMGRPIELWRKKITTVAVPIFVLFVAVVVLFVHVRRLEQERIMLEFAGKAEIINNTIDESFQNYVDILESIKGLYDASEKVERHEFRTFVGGILSKHRAIQALSWNPRVSIGERTAYEEAARADGYSDFQIKQRNAQGQLVRASERDEYIPVYCLEPFKGNEPALGFDLASNPSRKDALVRARDSGQPQTTGRITLVQEKGKQFAMIIFVPVYRIGQLEDSVESRRVNIRGFVSGVFRIGDAIENEIEGLRMDGVNFAVYDEAAVESERFLYARDSKDTGDLNIKRHGLMQHKTTLSMAGRAWSIVFYPSTEYLKRHSTFQSWLILVGSLLFIGLLEVFLFMLASRSERIARLVQEKTTELSQTNATLQREIAEKMETEAALRKAMEEANSATKAKGEFLAAMSHEIRTPLNAIIGMSDVLLETVLTQEQDKSVQLLRNAGENLLCIINDILDFSKMEAGRLKLERVCFNIFDVLAKTAELMRVKAQQKGINLSLVIDPSIPDKLWGDPLRLQQVMFNLLSNAIKFTDVGEVSVTVDVGKAQGDFIDLLFCVKDTGVGIAEDKRVLMFQSFSQADSSTSRKYGGTGLGLVISKTIVDNMKGRMWFDSKEGVGSQFYFTVELEVFGVECKLDETSYPPLPPPKGGGSGEAEKQLLILIAEDNKDNQALMRVYFKKTPHTIEMAENGQEAVDRFTSGRYDIVLMDMEMPIKDGYTAVAELRQWEKDTQTKPTPILALTAHALDEHVQKSLSAGCNGHLTKPIKKSVLMDAIARYTQKEEQ</sequence>
<dbReference type="GO" id="GO:0005886">
    <property type="term" value="C:plasma membrane"/>
    <property type="evidence" value="ECO:0007669"/>
    <property type="project" value="UniProtKB-SubCell"/>
</dbReference>
<dbReference type="PROSITE" id="PS50839">
    <property type="entry name" value="CHASE"/>
    <property type="match status" value="1"/>
</dbReference>
<dbReference type="InterPro" id="IPR003661">
    <property type="entry name" value="HisK_dim/P_dom"/>
</dbReference>
<evidence type="ECO:0000256" key="9">
    <source>
        <dbReference type="ARBA" id="ARBA00022777"/>
    </source>
</evidence>
<evidence type="ECO:0000256" key="7">
    <source>
        <dbReference type="ARBA" id="ARBA00022692"/>
    </source>
</evidence>
<dbReference type="InterPro" id="IPR004358">
    <property type="entry name" value="Sig_transdc_His_kin-like_C"/>
</dbReference>
<keyword evidence="11 18" id="KW-1133">Transmembrane helix</keyword>
<evidence type="ECO:0000256" key="18">
    <source>
        <dbReference type="SAM" id="Phobius"/>
    </source>
</evidence>
<evidence type="ECO:0000256" key="14">
    <source>
        <dbReference type="ARBA" id="ARBA00064003"/>
    </source>
</evidence>
<dbReference type="SMART" id="SM00387">
    <property type="entry name" value="HATPase_c"/>
    <property type="match status" value="1"/>
</dbReference>
<feature type="transmembrane region" description="Helical" evidence="18">
    <location>
        <begin position="186"/>
        <end position="204"/>
    </location>
</feature>
<dbReference type="Pfam" id="PF00512">
    <property type="entry name" value="HisKA"/>
    <property type="match status" value="1"/>
</dbReference>
<keyword evidence="5 16" id="KW-0597">Phosphoprotein</keyword>
<dbReference type="EC" id="2.7.13.3" evidence="3"/>
<evidence type="ECO:0000256" key="4">
    <source>
        <dbReference type="ARBA" id="ARBA00022475"/>
    </source>
</evidence>
<dbReference type="PRINTS" id="PR00344">
    <property type="entry name" value="BCTRLSENSOR"/>
</dbReference>
<comment type="caution">
    <text evidence="22">The sequence shown here is derived from an EMBL/GenBank/DDBJ whole genome shotgun (WGS) entry which is preliminary data.</text>
</comment>
<dbReference type="InterPro" id="IPR005467">
    <property type="entry name" value="His_kinase_dom"/>
</dbReference>
<feature type="transmembrane region" description="Helical" evidence="18">
    <location>
        <begin position="526"/>
        <end position="546"/>
    </location>
</feature>
<dbReference type="PROSITE" id="PS50110">
    <property type="entry name" value="RESPONSE_REGULATORY"/>
    <property type="match status" value="1"/>
</dbReference>
<dbReference type="SUPFAM" id="SSF55874">
    <property type="entry name" value="ATPase domain of HSP90 chaperone/DNA topoisomerase II/histidine kinase"/>
    <property type="match status" value="1"/>
</dbReference>
<keyword evidence="8" id="KW-0547">Nucleotide-binding</keyword>
<dbReference type="FunFam" id="1.10.287.130:FF:000002">
    <property type="entry name" value="Two-component osmosensing histidine kinase"/>
    <property type="match status" value="1"/>
</dbReference>
<dbReference type="SMART" id="SM00388">
    <property type="entry name" value="HisKA"/>
    <property type="match status" value="1"/>
</dbReference>
<dbReference type="CDD" id="cd16922">
    <property type="entry name" value="HATPase_EvgS-ArcB-TorS-like"/>
    <property type="match status" value="1"/>
</dbReference>
<dbReference type="Gene3D" id="3.30.565.10">
    <property type="entry name" value="Histidine kinase-like ATPase, C-terminal domain"/>
    <property type="match status" value="1"/>
</dbReference>
<dbReference type="InterPro" id="IPR036890">
    <property type="entry name" value="HATPase_C_sf"/>
</dbReference>
<dbReference type="EMBL" id="LACI01000269">
    <property type="protein sequence ID" value="KJU87213.1"/>
    <property type="molecule type" value="Genomic_DNA"/>
</dbReference>
<evidence type="ECO:0000256" key="1">
    <source>
        <dbReference type="ARBA" id="ARBA00000085"/>
    </source>
</evidence>
<name>A0A0F3H2P4_9BACT</name>
<keyword evidence="9" id="KW-0418">Kinase</keyword>
<feature type="transmembrane region" description="Helical" evidence="18">
    <location>
        <begin position="216"/>
        <end position="237"/>
    </location>
</feature>
<protein>
    <recommendedName>
        <fullName evidence="15">Sensory/regulatory protein RpfC</fullName>
        <ecNumber evidence="3">2.7.13.3</ecNumber>
    </recommendedName>
</protein>
<evidence type="ECO:0000256" key="10">
    <source>
        <dbReference type="ARBA" id="ARBA00022840"/>
    </source>
</evidence>
<dbReference type="InterPro" id="IPR003594">
    <property type="entry name" value="HATPase_dom"/>
</dbReference>
<dbReference type="Pfam" id="PF05231">
    <property type="entry name" value="MASE1"/>
    <property type="match status" value="1"/>
</dbReference>
<dbReference type="InterPro" id="IPR001789">
    <property type="entry name" value="Sig_transdc_resp-reg_receiver"/>
</dbReference>
<dbReference type="SUPFAM" id="SSF47384">
    <property type="entry name" value="Homodimeric domain of signal transducing histidine kinase"/>
    <property type="match status" value="1"/>
</dbReference>
<keyword evidence="10" id="KW-0067">ATP-binding</keyword>
<feature type="transmembrane region" description="Helical" evidence="18">
    <location>
        <begin position="30"/>
        <end position="51"/>
    </location>
</feature>
<dbReference type="PANTHER" id="PTHR45339">
    <property type="entry name" value="HYBRID SIGNAL TRANSDUCTION HISTIDINE KINASE J"/>
    <property type="match status" value="1"/>
</dbReference>
<keyword evidence="17" id="KW-0175">Coiled coil</keyword>
<evidence type="ECO:0000256" key="15">
    <source>
        <dbReference type="ARBA" id="ARBA00068150"/>
    </source>
</evidence>
<dbReference type="AlphaFoldDB" id="A0A0F3H2P4"/>
<organism evidence="22 23">
    <name type="scientific">Candidatus Magnetobacterium bavaricum</name>
    <dbReference type="NCBI Taxonomy" id="29290"/>
    <lineage>
        <taxon>Bacteria</taxon>
        <taxon>Pseudomonadati</taxon>
        <taxon>Nitrospirota</taxon>
        <taxon>Thermodesulfovibrionia</taxon>
        <taxon>Thermodesulfovibrionales</taxon>
        <taxon>Candidatus Magnetobacteriaceae</taxon>
        <taxon>Candidatus Magnetobacterium</taxon>
    </lineage>
</organism>
<keyword evidence="13 18" id="KW-0472">Membrane</keyword>
<proteinExistence type="predicted"/>
<comment type="subunit">
    <text evidence="14">At low DSF concentrations, interacts with RpfF.</text>
</comment>
<feature type="transmembrane region" description="Helical" evidence="18">
    <location>
        <begin position="82"/>
        <end position="100"/>
    </location>
</feature>
<feature type="transmembrane region" description="Helical" evidence="18">
    <location>
        <begin position="149"/>
        <end position="174"/>
    </location>
</feature>
<dbReference type="PANTHER" id="PTHR45339:SF5">
    <property type="entry name" value="HISTIDINE KINASE"/>
    <property type="match status" value="1"/>
</dbReference>
<dbReference type="InterPro" id="IPR006189">
    <property type="entry name" value="CHASE_dom"/>
</dbReference>
<evidence type="ECO:0000256" key="2">
    <source>
        <dbReference type="ARBA" id="ARBA00004651"/>
    </source>
</evidence>
<dbReference type="Gene3D" id="1.10.287.130">
    <property type="match status" value="1"/>
</dbReference>
<feature type="domain" description="Histidine kinase" evidence="19">
    <location>
        <begin position="605"/>
        <end position="826"/>
    </location>
</feature>
<keyword evidence="6" id="KW-0808">Transferase</keyword>
<evidence type="ECO:0000256" key="12">
    <source>
        <dbReference type="ARBA" id="ARBA00023012"/>
    </source>
</evidence>
<dbReference type="Pfam" id="PF00072">
    <property type="entry name" value="Response_reg"/>
    <property type="match status" value="1"/>
</dbReference>